<accession>F9D276</accession>
<reference evidence="2 3" key="1">
    <citation type="submission" date="2011-04" db="EMBL/GenBank/DDBJ databases">
        <authorList>
            <person name="Muzny D."/>
            <person name="Qin X."/>
            <person name="Deng J."/>
            <person name="Jiang H."/>
            <person name="Liu Y."/>
            <person name="Qu J."/>
            <person name="Song X.-Z."/>
            <person name="Zhang L."/>
            <person name="Thornton R."/>
            <person name="Coyle M."/>
            <person name="Francisco L."/>
            <person name="Jackson L."/>
            <person name="Javaid M."/>
            <person name="Korchina V."/>
            <person name="Kovar C."/>
            <person name="Mata R."/>
            <person name="Mathew T."/>
            <person name="Ngo R."/>
            <person name="Nguyen L."/>
            <person name="Nguyen N."/>
            <person name="Okwuonu G."/>
            <person name="Ongeri F."/>
            <person name="Pham C."/>
            <person name="Simmons D."/>
            <person name="Wilczek-Boney K."/>
            <person name="Hale W."/>
            <person name="Jakkamsetti A."/>
            <person name="Pham P."/>
            <person name="Ruth R."/>
            <person name="San Lucas F."/>
            <person name="Warren J."/>
            <person name="Zhang J."/>
            <person name="Zhao Z."/>
            <person name="Zhou C."/>
            <person name="Zhu D."/>
            <person name="Lee S."/>
            <person name="Bess C."/>
            <person name="Blankenburg K."/>
            <person name="Forbes L."/>
            <person name="Fu Q."/>
            <person name="Gubbala S."/>
            <person name="Hirani K."/>
            <person name="Jayaseelan J.C."/>
            <person name="Lara F."/>
            <person name="Munidasa M."/>
            <person name="Palculict T."/>
            <person name="Patil S."/>
            <person name="Pu L.-L."/>
            <person name="Saada N."/>
            <person name="Tang L."/>
            <person name="Weissenberger G."/>
            <person name="Zhu Y."/>
            <person name="Hemphill L."/>
            <person name="Shang Y."/>
            <person name="Youmans B."/>
            <person name="Ayvaz T."/>
            <person name="Ross M."/>
            <person name="Santibanez J."/>
            <person name="Aqrawi P."/>
            <person name="Gross S."/>
            <person name="Joshi V."/>
            <person name="Fowler G."/>
            <person name="Nazareth L."/>
            <person name="Reid J."/>
            <person name="Worley K."/>
            <person name="Petrosino J."/>
            <person name="Highlander S."/>
            <person name="Gibbs R."/>
        </authorList>
    </citation>
    <scope>NUCLEOTIDE SEQUENCE [LARGE SCALE GENOMIC DNA]</scope>
    <source>
        <strain evidence="2 3">DSM 3688</strain>
    </source>
</reference>
<evidence type="ECO:0000256" key="1">
    <source>
        <dbReference type="SAM" id="MobiDB-lite"/>
    </source>
</evidence>
<name>F9D276_PREDD</name>
<comment type="caution">
    <text evidence="2">The sequence shown here is derived from an EMBL/GenBank/DDBJ whole genome shotgun (WGS) entry which is preliminary data.</text>
</comment>
<sequence>MLLFSCCGARGSSAATCTRDRHTADALRLRRGRATITPQTDGDCPANAPPPAARQQWRSRLPAVPHPFGEGKALALKKQKAAGDWPFIGGFYLILHQ</sequence>
<evidence type="ECO:0000313" key="2">
    <source>
        <dbReference type="EMBL" id="EGQ15894.1"/>
    </source>
</evidence>
<evidence type="ECO:0000313" key="3">
    <source>
        <dbReference type="Proteomes" id="UP000007820"/>
    </source>
</evidence>
<dbReference type="AlphaFoldDB" id="F9D276"/>
<feature type="region of interest" description="Disordered" evidence="1">
    <location>
        <begin position="36"/>
        <end position="57"/>
    </location>
</feature>
<gene>
    <name evidence="2" type="ORF">HMPREF9136_0954</name>
</gene>
<dbReference type="Proteomes" id="UP000007820">
    <property type="component" value="Unassembled WGS sequence"/>
</dbReference>
<proteinExistence type="predicted"/>
<dbReference type="EMBL" id="AFPW01000012">
    <property type="protein sequence ID" value="EGQ15894.1"/>
    <property type="molecule type" value="Genomic_DNA"/>
</dbReference>
<protein>
    <submittedName>
        <fullName evidence="2">Nuclease</fullName>
    </submittedName>
</protein>
<organism evidence="2 3">
    <name type="scientific">Prevotella dentalis (strain ATCC 49559 / DSM 3688 / JCM 13448 / NCTC 12043 / ES 2772)</name>
    <name type="common">Mitsuokella dentalis</name>
    <dbReference type="NCBI Taxonomy" id="908937"/>
    <lineage>
        <taxon>Bacteria</taxon>
        <taxon>Pseudomonadati</taxon>
        <taxon>Bacteroidota</taxon>
        <taxon>Bacteroidia</taxon>
        <taxon>Bacteroidales</taxon>
        <taxon>Prevotellaceae</taxon>
        <taxon>Prevotella</taxon>
    </lineage>
</organism>